<reference evidence="1 2" key="2">
    <citation type="submission" date="2018-11" db="EMBL/GenBank/DDBJ databases">
        <authorList>
            <consortium name="Pathogen Informatics"/>
        </authorList>
    </citation>
    <scope>NUCLEOTIDE SEQUENCE [LARGE SCALE GENOMIC DNA]</scope>
</reference>
<reference evidence="3" key="1">
    <citation type="submission" date="2017-02" db="UniProtKB">
        <authorList>
            <consortium name="WormBaseParasite"/>
        </authorList>
    </citation>
    <scope>IDENTIFICATION</scope>
</reference>
<protein>
    <submittedName>
        <fullName evidence="3">Nitroreductase</fullName>
    </submittedName>
</protein>
<sequence>MHSSTDLSLVDLRKKARRASCYRLRPAMPTKI</sequence>
<accession>A0A0N4YZV8</accession>
<keyword evidence="2" id="KW-1185">Reference proteome</keyword>
<evidence type="ECO:0000313" key="2">
    <source>
        <dbReference type="Proteomes" id="UP000271162"/>
    </source>
</evidence>
<gene>
    <name evidence="1" type="ORF">NBR_LOCUS22781</name>
</gene>
<evidence type="ECO:0000313" key="1">
    <source>
        <dbReference type="EMBL" id="VDL87829.1"/>
    </source>
</evidence>
<proteinExistence type="predicted"/>
<name>A0A0N4YZV8_NIPBR</name>
<dbReference type="Proteomes" id="UP000271162">
    <property type="component" value="Unassembled WGS sequence"/>
</dbReference>
<organism evidence="3">
    <name type="scientific">Nippostrongylus brasiliensis</name>
    <name type="common">Rat hookworm</name>
    <dbReference type="NCBI Taxonomy" id="27835"/>
    <lineage>
        <taxon>Eukaryota</taxon>
        <taxon>Metazoa</taxon>
        <taxon>Ecdysozoa</taxon>
        <taxon>Nematoda</taxon>
        <taxon>Chromadorea</taxon>
        <taxon>Rhabditida</taxon>
        <taxon>Rhabditina</taxon>
        <taxon>Rhabditomorpha</taxon>
        <taxon>Strongyloidea</taxon>
        <taxon>Heligmosomidae</taxon>
        <taxon>Nippostrongylus</taxon>
    </lineage>
</organism>
<evidence type="ECO:0000313" key="3">
    <source>
        <dbReference type="WBParaSite" id="NBR_0002278001-mRNA-1"/>
    </source>
</evidence>
<dbReference type="WBParaSite" id="NBR_0002278001-mRNA-1">
    <property type="protein sequence ID" value="NBR_0002278001-mRNA-1"/>
    <property type="gene ID" value="NBR_0002278001"/>
</dbReference>
<dbReference type="AlphaFoldDB" id="A0A0N4YZV8"/>
<dbReference type="EMBL" id="UYSL01029159">
    <property type="protein sequence ID" value="VDL87829.1"/>
    <property type="molecule type" value="Genomic_DNA"/>
</dbReference>